<sequence length="78" mass="9385">MRAYHEEYRYRVVEIMYVFEGHVEAWSIHEYKTHKAAKTMQDRLLREGKSVLFQTGKVVWMTPEELEEEAKTLPKPVE</sequence>
<dbReference type="Proteomes" id="UP000501266">
    <property type="component" value="Segment"/>
</dbReference>
<organism evidence="1 2">
    <name type="scientific">Streptomyces phage Wakanda</name>
    <dbReference type="NCBI Taxonomy" id="2713267"/>
    <lineage>
        <taxon>Viruses</taxon>
        <taxon>Duplodnaviria</taxon>
        <taxon>Heunggongvirae</taxon>
        <taxon>Uroviricota</taxon>
        <taxon>Caudoviricetes</taxon>
        <taxon>Stanwilliamsviridae</taxon>
        <taxon>Loccivirinae</taxon>
        <taxon>Wakandavirus</taxon>
        <taxon>Wakandavirus wakanda</taxon>
    </lineage>
</organism>
<dbReference type="RefSeq" id="YP_010652298.1">
    <property type="nucleotide sequence ID" value="NC_070785.1"/>
</dbReference>
<protein>
    <submittedName>
        <fullName evidence="1">Uncharacterized protein</fullName>
    </submittedName>
</protein>
<keyword evidence="2" id="KW-1185">Reference proteome</keyword>
<proteinExistence type="predicted"/>
<dbReference type="GeneID" id="77928083"/>
<evidence type="ECO:0000313" key="1">
    <source>
        <dbReference type="EMBL" id="QIN94207.1"/>
    </source>
</evidence>
<reference evidence="1 2" key="1">
    <citation type="submission" date="2020-02" db="EMBL/GenBank/DDBJ databases">
        <authorList>
            <person name="Bullock J.N."/>
            <person name="Barnes M.L."/>
            <person name="Kankolongo K.M."/>
            <person name="Dejene B.A."/>
            <person name="Lindsay P.E."/>
            <person name="Bhuiyan S."/>
            <person name="Nayek S."/>
            <person name="Hughes L.E."/>
            <person name="Garlena R.A."/>
            <person name="Russell D.A."/>
            <person name="Pope W.H."/>
            <person name="Jacobs-Sera D."/>
            <person name="Hatfull G.F."/>
        </authorList>
    </citation>
    <scope>NUCLEOTIDE SEQUENCE [LARGE SCALE GENOMIC DNA]</scope>
</reference>
<dbReference type="KEGG" id="vg:77928083"/>
<accession>A0A6G8R1Y2</accession>
<name>A0A6G8R1Y2_9CAUD</name>
<gene>
    <name evidence="1" type="primary">247</name>
    <name evidence="1" type="ORF">SEA_WAKANDA_247</name>
</gene>
<dbReference type="EMBL" id="MT024865">
    <property type="protein sequence ID" value="QIN94207.1"/>
    <property type="molecule type" value="Genomic_DNA"/>
</dbReference>
<evidence type="ECO:0000313" key="2">
    <source>
        <dbReference type="Proteomes" id="UP000501266"/>
    </source>
</evidence>